<evidence type="ECO:0000259" key="4">
    <source>
        <dbReference type="Pfam" id="PF24816"/>
    </source>
</evidence>
<evidence type="ECO:0000259" key="5">
    <source>
        <dbReference type="Pfam" id="PF25248"/>
    </source>
</evidence>
<gene>
    <name evidence="8" type="primary">LOC106176085</name>
</gene>
<keyword evidence="8" id="KW-0282">Flagellum</keyword>
<dbReference type="InterPro" id="IPR057470">
    <property type="entry name" value="Ig_CFAP65_7th"/>
</dbReference>
<dbReference type="GeneID" id="106176085"/>
<feature type="domain" description="CFAP65 seventh Ig-like" evidence="6">
    <location>
        <begin position="765"/>
        <end position="838"/>
    </location>
</feature>
<dbReference type="PANTHER" id="PTHR46127:SF1">
    <property type="entry name" value="CILIA- AND FLAGELLA-ASSOCIATED PROTEIN 65"/>
    <property type="match status" value="1"/>
</dbReference>
<sequence>MMMSTCLRTKQPLFTQNSGKANYNGIEVVPGVVWQGWEPGREYTKNITLKNVKVKTQKLKYSAPSTRFFSTLYPKPIVLSAGTSFTLPVTFRPLEKNEYEDKIEFECTEGNFEVPIKAVLPKFEIALPELLNFQMCAVEDQIQLTFELKNTSELFTPFQWEVEDPFIIEPSEGALEPFTSCVLTATFKPKGASVYVAEAVCKYGAEFTEAQGLKLNGIGKYPHLLVSSDGKPVEELNRDDKEAVAHFGEIPVGKSVEKFVELHNLSPVNAPFSVQQPASSISRIDCVYRCPQKNGIVPPMSSVRIPIYFCPNTVGTTSIDYFHVSAIGNVSKTVIKCVGSSRGPAVELSTSVINFLQIDIGDTSTRSLEIRNKSDIEATFQFMLDCNESVFKLDKVCGTLKPDSYTKIVLKFQPSHPINYYRRVVCLVQNQGPLFLDLLGTCHSETMKPAVLQCKHVERLRVHTQRGLSFFPPEQLNELLKAGKLEKDQSGALMARQSEAIDPVNYPVPRIPPMDEFFNDGYYSDIVHTVPHASTDMHIADFGNITNWRVTEQKSFNITNHTKGKVTVQWMGGEDHVFSVVPSSMDIPPLKACSFRVNFKPNAPNQFYGAELECYVYYKSMRDYRLVEDTTHCPPWCITLQTTGHTFMPNNETFLPRVTLDTEKLVFPAVNTNEATYRTLLLSNVGTTPVLFDFEKDKSDVYSMKPTKGLLTTEHQMFVVRMLPKEVKTYKQELKLCLNDAEKNTKQILAWGSAESPNILLDNGGVVYFKPTCIGTASHVQYTVKNISRIPLRFEWKLKHCDAKVLSVTPEEGLILPNESQVHTWSFTPLEKGKYVCKPSLIAWGQGQSAASSGGKKKQFLVRAIGQGAVGEIKSEDSYYDFGNVIVGSSASQYIVLWNKGDCALHFKLQIEQTISGPYPEELTRQDDIVLELEEMSGVLPARSKKRILATVRPVRRVCYQFSISYQLVTPEDESVNPVAADTHYISHVLATGVYPTMAVTDARCYGSALGISKKQLWNLFSLDNLNMCVDSDPSAAELMYSVATRHSHRRRPPVYTRAILDFNFSAAPVNSEPCTVSLMVENTGAVPTEWAFLFPCDLQLELEYWAETGEFDEDELHEMKVMDNKLFDVVPRKGKLQPGETQTITLSYNHTLPGTDRLPVLLKLARGREILLNFIGVTVEPERRYIHFPSNKHMFTPVPVGEKNSPKQIYELYNGGAVPVKFEFDLLPLEILKQENFDHPVFECLNPQGEILPGRTAYIEWRFSPLEAKTYMVDVPILVHNGDSALITFTGVGYDRRVMGDTMPITDQHDLSGVPAVQSVPVPGQLLYLNQERISMGNLPLFSQSRQMVNLTNKSLDHVVSYEWHVTIPGDSQILSIQPAKGTLQPGQSHMCKVTFTACGTPSFYDLDLVCEVTDETEMAVYRKKMKEWDEEKYRQMYEFTITEKDLTTDHTVLNVEERPPSGRLKALNGNRVESEADLIKYSTLPPIKHSSADLERERQQLVGKLHDQFWQKPSPPEPFLIHLGVTARTHNIDDFQVNFPDLLKSTFVDRTLGDKLQKEVEKRTEEIKEKQEPVECSDIEADIVTGVVSNVLRGLLDDVDFHEAVKKISDEPIPYFTQLGEGRPKTVTVPSTRAPTTAPGDRPPTPARTGYVPSPSPSDHSTEGLGEQVEVASVASSVPEHHRRTQDEVEKSLQEEKRLKEREALQRLPEFSSTLEHLLENTLTNIVNEAFNREYNITTRPRLIALPPKPSTPQGAKHQK</sequence>
<dbReference type="InterPro" id="IPR052614">
    <property type="entry name" value="CFAP65"/>
</dbReference>
<dbReference type="InterPro" id="IPR057467">
    <property type="entry name" value="Ig_CFAP65_8th"/>
</dbReference>
<dbReference type="Pfam" id="PF24291">
    <property type="entry name" value="Ig_CFAP65"/>
    <property type="match status" value="1"/>
</dbReference>
<dbReference type="KEGG" id="lak:106176085"/>
<evidence type="ECO:0000313" key="8">
    <source>
        <dbReference type="RefSeq" id="XP_013413761.1"/>
    </source>
</evidence>
<feature type="domain" description="CFAP65-like ninth Ig-like" evidence="4">
    <location>
        <begin position="996"/>
        <end position="1177"/>
    </location>
</feature>
<feature type="domain" description="CFAP65 eight Ig-like" evidence="5">
    <location>
        <begin position="871"/>
        <end position="980"/>
    </location>
</feature>
<keyword evidence="7" id="KW-1185">Reference proteome</keyword>
<evidence type="ECO:0000259" key="6">
    <source>
        <dbReference type="Pfam" id="PF25249"/>
    </source>
</evidence>
<proteinExistence type="predicted"/>
<feature type="domain" description="CFAP65 tenth Ig-like" evidence="2">
    <location>
        <begin position="1179"/>
        <end position="1299"/>
    </location>
</feature>
<evidence type="ECO:0000259" key="2">
    <source>
        <dbReference type="Pfam" id="PF24291"/>
    </source>
</evidence>
<reference evidence="8" key="1">
    <citation type="journal article" date="2015" name="Nat. Commun.">
        <title>The Lingula genome provides insights into brachiopod evolution and the origin of phosphate biomineralization.</title>
        <authorList>
            <person name="Luo Y.J."/>
            <person name="Takeuchi T."/>
            <person name="Koyanagi R."/>
            <person name="Yamada L."/>
            <person name="Kanda M."/>
            <person name="Khalturina M."/>
            <person name="Fujie M."/>
            <person name="Yamasaki S.I."/>
            <person name="Endo K."/>
            <person name="Satoh N."/>
        </authorList>
    </citation>
    <scope>NUCLEOTIDE SEQUENCE</scope>
</reference>
<dbReference type="Proteomes" id="UP000085678">
    <property type="component" value="Unplaced"/>
</dbReference>
<dbReference type="InterPro" id="IPR056344">
    <property type="entry name" value="Ig_CFAP65-like_9th"/>
</dbReference>
<dbReference type="OrthoDB" id="415597at2759"/>
<feature type="domain" description="CFAP65 fourth Ig-like" evidence="3">
    <location>
        <begin position="353"/>
        <end position="446"/>
    </location>
</feature>
<dbReference type="STRING" id="7574.A0A1S3JUI8"/>
<protein>
    <submittedName>
        <fullName evidence="8">Cilia- and flagella-associated protein 65</fullName>
    </submittedName>
</protein>
<organism evidence="7 8">
    <name type="scientific">Lingula anatina</name>
    <name type="common">Brachiopod</name>
    <name type="synonym">Lingula unguis</name>
    <dbReference type="NCBI Taxonomy" id="7574"/>
    <lineage>
        <taxon>Eukaryota</taxon>
        <taxon>Metazoa</taxon>
        <taxon>Spiralia</taxon>
        <taxon>Lophotrochozoa</taxon>
        <taxon>Brachiopoda</taxon>
        <taxon>Linguliformea</taxon>
        <taxon>Lingulata</taxon>
        <taxon>Lingulida</taxon>
        <taxon>Linguloidea</taxon>
        <taxon>Lingulidae</taxon>
        <taxon>Lingula</taxon>
    </lineage>
</organism>
<dbReference type="Pfam" id="PF25248">
    <property type="entry name" value="Ig_CFAP65_8th"/>
    <property type="match status" value="1"/>
</dbReference>
<feature type="region of interest" description="Disordered" evidence="1">
    <location>
        <begin position="1618"/>
        <end position="1697"/>
    </location>
</feature>
<dbReference type="Gene3D" id="2.60.40.10">
    <property type="entry name" value="Immunoglobulins"/>
    <property type="match status" value="11"/>
</dbReference>
<dbReference type="InParanoid" id="A0A1S3JUI8"/>
<dbReference type="GO" id="GO:0031514">
    <property type="term" value="C:motile cilium"/>
    <property type="evidence" value="ECO:0007669"/>
    <property type="project" value="UniProtKB-SubCell"/>
</dbReference>
<dbReference type="InterPro" id="IPR056305">
    <property type="entry name" value="Ig_CFAP65_10th"/>
</dbReference>
<reference evidence="8" key="2">
    <citation type="submission" date="2025-08" db="UniProtKB">
        <authorList>
            <consortium name="RefSeq"/>
        </authorList>
    </citation>
    <scope>IDENTIFICATION</scope>
</reference>
<dbReference type="GO" id="GO:0005737">
    <property type="term" value="C:cytoplasm"/>
    <property type="evidence" value="ECO:0007669"/>
    <property type="project" value="UniProtKB-SubCell"/>
</dbReference>
<keyword evidence="8" id="KW-0969">Cilium</keyword>
<dbReference type="InterPro" id="IPR013783">
    <property type="entry name" value="Ig-like_fold"/>
</dbReference>
<dbReference type="Pfam" id="PF25249">
    <property type="entry name" value="Ig_CFAP65_7th"/>
    <property type="match status" value="1"/>
</dbReference>
<evidence type="ECO:0000313" key="7">
    <source>
        <dbReference type="Proteomes" id="UP000085678"/>
    </source>
</evidence>
<dbReference type="RefSeq" id="XP_013413761.1">
    <property type="nucleotide sequence ID" value="XM_013558307.1"/>
</dbReference>
<accession>A0A1S3JUI8</accession>
<dbReference type="Pfam" id="PF24507">
    <property type="entry name" value="Ig_CFAP65_4th"/>
    <property type="match status" value="1"/>
</dbReference>
<dbReference type="InterPro" id="IPR058536">
    <property type="entry name" value="Ig_CFAP65_4th"/>
</dbReference>
<dbReference type="Pfam" id="PF24816">
    <property type="entry name" value="Ig_CFAP65__9th"/>
    <property type="match status" value="1"/>
</dbReference>
<keyword evidence="8" id="KW-0966">Cell projection</keyword>
<dbReference type="Pfam" id="PF24771">
    <property type="entry name" value="Ig_CFAP74_1st"/>
    <property type="match status" value="1"/>
</dbReference>
<name>A0A1S3JUI8_LINAN</name>
<dbReference type="PANTHER" id="PTHR46127">
    <property type="entry name" value="CILIA- AND FLAGELLA-ASSOCIATED PROTEIN 65"/>
    <property type="match status" value="1"/>
</dbReference>
<evidence type="ECO:0000259" key="3">
    <source>
        <dbReference type="Pfam" id="PF24507"/>
    </source>
</evidence>
<evidence type="ECO:0000256" key="1">
    <source>
        <dbReference type="SAM" id="MobiDB-lite"/>
    </source>
</evidence>
<feature type="compositionally biased region" description="Basic and acidic residues" evidence="1">
    <location>
        <begin position="1687"/>
        <end position="1697"/>
    </location>
</feature>